<organism evidence="10">
    <name type="scientific">Neospora caninum (strain Liverpool)</name>
    <dbReference type="NCBI Taxonomy" id="572307"/>
    <lineage>
        <taxon>Eukaryota</taxon>
        <taxon>Sar</taxon>
        <taxon>Alveolata</taxon>
        <taxon>Apicomplexa</taxon>
        <taxon>Conoidasida</taxon>
        <taxon>Coccidia</taxon>
        <taxon>Eucoccidiorida</taxon>
        <taxon>Eimeriorina</taxon>
        <taxon>Sarcocystidae</taxon>
        <taxon>Neospora</taxon>
    </lineage>
</organism>
<evidence type="ECO:0000256" key="3">
    <source>
        <dbReference type="ARBA" id="ARBA00022574"/>
    </source>
</evidence>
<feature type="region of interest" description="Disordered" evidence="9">
    <location>
        <begin position="94"/>
        <end position="118"/>
    </location>
</feature>
<dbReference type="PANTHER" id="PTHR14885">
    <property type="entry name" value="CILIA- AND FLAGELLA-ASSOCIATED PROTEIN 43-RELATED"/>
    <property type="match status" value="1"/>
</dbReference>
<gene>
    <name evidence="10" type="ORF">BN1204_063000</name>
</gene>
<feature type="compositionally biased region" description="Basic and acidic residues" evidence="9">
    <location>
        <begin position="582"/>
        <end position="591"/>
    </location>
</feature>
<feature type="region of interest" description="Disordered" evidence="9">
    <location>
        <begin position="2154"/>
        <end position="2294"/>
    </location>
</feature>
<keyword evidence="3" id="KW-0853">WD repeat</keyword>
<feature type="compositionally biased region" description="Low complexity" evidence="9">
    <location>
        <begin position="822"/>
        <end position="839"/>
    </location>
</feature>
<dbReference type="Gene3D" id="2.130.10.10">
    <property type="entry name" value="YVTN repeat-like/Quinoprotein amine dehydrogenase"/>
    <property type="match status" value="2"/>
</dbReference>
<feature type="compositionally biased region" description="Polar residues" evidence="9">
    <location>
        <begin position="2164"/>
        <end position="2180"/>
    </location>
</feature>
<feature type="compositionally biased region" description="Basic and acidic residues" evidence="9">
    <location>
        <begin position="2614"/>
        <end position="2623"/>
    </location>
</feature>
<feature type="region of interest" description="Disordered" evidence="9">
    <location>
        <begin position="2378"/>
        <end position="2403"/>
    </location>
</feature>
<comment type="subcellular location">
    <subcellularLocation>
        <location evidence="1">Cytoplasm</location>
        <location evidence="1">Cytoskeleton</location>
        <location evidence="1">Cilium axoneme</location>
    </subcellularLocation>
</comment>
<feature type="region of interest" description="Disordered" evidence="9">
    <location>
        <begin position="1107"/>
        <end position="1149"/>
    </location>
</feature>
<reference evidence="10" key="1">
    <citation type="journal article" date="2015" name="PLoS ONE">
        <title>Comprehensive Evaluation of Toxoplasma gondii VEG and Neospora caninum LIV Genomes with Tachyzoite Stage Transcriptome and Proteome Defines Novel Transcript Features.</title>
        <authorList>
            <person name="Ramaprasad A."/>
            <person name="Mourier T."/>
            <person name="Naeem R."/>
            <person name="Malas T.B."/>
            <person name="Moussa E."/>
            <person name="Panigrahi A."/>
            <person name="Vermont S.J."/>
            <person name="Otto T.D."/>
            <person name="Wastling J."/>
            <person name="Pain A."/>
        </authorList>
    </citation>
    <scope>NUCLEOTIDE SEQUENCE</scope>
    <source>
        <strain evidence="10">Liverpool</strain>
    </source>
</reference>
<evidence type="ECO:0000256" key="6">
    <source>
        <dbReference type="ARBA" id="ARBA00023212"/>
    </source>
</evidence>
<feature type="compositionally biased region" description="Polar residues" evidence="9">
    <location>
        <begin position="174"/>
        <end position="185"/>
    </location>
</feature>
<feature type="region of interest" description="Disordered" evidence="9">
    <location>
        <begin position="1639"/>
        <end position="1716"/>
    </location>
</feature>
<feature type="region of interest" description="Disordered" evidence="9">
    <location>
        <begin position="822"/>
        <end position="862"/>
    </location>
</feature>
<sequence>MNSERRMALDGNNRSRAGSPGDVATRSRGSRIVQRETSGFLESEETRFEPLRFLQSHGVDFPRRANSCVLDADSFVFVSGRQVVVHRFLTGKQPLKKTGSSSTPEAAPHGEGSDYAATFSAGPLRKKPIFLDAIVPDETEATPWINSPPTDDEEPKVKRNGESDFAAERKSRRTSSSANVDPALASSTDQNSFVLHYASGENGEGGVSALAVDTYHQLLAVCEWNKSAPPCTSREKKTSQRQSSVGAFSLGEPPIPSPPSFNSPAKQAGETGAEASHHTQEVSSGDFTHSVDRRNPSSPDEDAILSITPASASSPSDAAPSLGASTRKEEASQMSLSSSVLLASVGCAPDFYLTLWDVEQGAALLRFKASAQEVYTVKWSSLFPFQLTTSGARHVKLWNVAKTFTGLKLQGQACKFGAVELSDVQGFVDLADGWLLAGSEYGQLLVWEGCLLKAEVKQAVATVVSSVDAPSEKAGRDESGEPASPAAVSSPGGLPGSLFSSAASSASGPSPAEKTPLWPSSRKRQSVAREEKPNWGGDRGRRASSKFNAVAVAGDGRRGSRKTSLLSSAPGLGPGHLGNGAEGREKDGWREPQIEREVVFKGVSCHAGPICSVFKDPKDPDKIVSAGHDGHIKWWSLEAILTAAEGVDAHKLEAAVPLLRWVSLPDGRGIRHIAVKAPCPSPHANSSAPANWLIEDLAGAFWSYNPVTNALVMLLDLHAADIVGVAPLVSSFADLNAEALATSSSSSSSLSSSPAGIFPERQHAKGLRLAHEALLATAGADGSIRVWRDARKSLPAVSRRWDAAFTALLCLPSRPHRLCCPPHNTSSPSSSPRFSLTPSLDGSSPAGCEGVSASSPPPRKDRVDAWVATGSADGVFRVLGVSAEAISVVYAIKTHAAEIRALACSPDGCGIAALGSDDVVVLLECDGERPVTAFGEENQETKSGDGVRADGPGRRREGRGEPRGRAGDSGGDGENVGRSARGCGESSSPATTAELEATSAPYRVVGYTQAPEKVQEILWSDGEQILLVGETTVLQIFLWREGGKVKATGDTGEARRPERTADSRDGAEKRPHCETIRQLRTPVVRRVVVSLPPSLLRRLHRTRVLLSSSASSSSRRGADTRAERILGEPERNSDSESSSSEDEDAELSPAGACLSGAERRKENGAQGRSSCLPFAITATALLLAAPGDTDYSRSLGETRDESRMRASDSGRSRSDASQSAEESSRGTEGRPSTVVEAGTEQDKQALVSHRHLSPLGERAFTSMYVVGTGALFGFLWRVVVGEECSNSRERPAEALPVSAHRAAAEPARVGPRLEEERPSVRRPWTRGTGEAPEKRGDRRETDSDSGEVASGPKEAEPLSLAPVANLLGLFSQAACRPFQRGGEREDGRRKRRAVCGEISTPSSGLARSRPPSPKGTGSESRGRDGLETPAKKGGAASGGMKPPCRGGKPFKAREEDNDTEDTPIVAVLKKVPDQDLLLLGLTDGRIGIVHLRFLQICFVVPAFDCQFGAVKTLTTAPLHPPMEEYQAAVARALAAGDCAARARQRAAEAAEQAGAAAAHAEAVKNLDLPEAAKAAKAAASRRDAAEATDSAEGAVRTLETHAAAVRAYEAQLLLLAGSEGGTWAKFVVNGAALARAAEAEHAKLTEKVREKVERKRKRRAEREEKEKAFAQQAEEGGVGGEDLPAQANEKDVDDKDDGEDAAVTGDSTRHGRPGTTAKFSTDLSCSWCVDAIVFPRGLRRAAELAATRKAKTLLFPRRSPFLSAGAGEPEVPGHPAAPGERALGAVPMSRAQSEDEKRAAASAREDEGCKEEGAAAVAENTDRGDAKEAEEAETNQPQFAASRLAEDGTGSDVRTFEGVCKPLPHSERDSPARPPRSSASFASVAGTHTSPSLAVWDAVKGAEERDKFLRQTAAEASLEAVADVEKAEAEVDAALAKRREEEEARRNQERQQAQRNDGWKDVTDSAALSLQQLEAHLEQERNLREAEQKKAQMQERIGELRRQYATHVLITFGSLLTCKALWEKRKRLPLPPVEVHDEGMLADPCFLKAYKEKLSNALEAEGEQRTSQLRVEALDALYGRAERDDGRLFPQRLVSPDLAVPSPETVSSGDLQPSSFLAEATSAVRRSMISAEDTRVSLRAQVQHQTLLLLQARSAGRQAPEGGTSENTHANLSGARNSVVGNPPAASGVARSNASERQRRSETGVGAERAGEATGRRGEEHDGKGRDIETETPADSYEKTDGSRDSKTSDEALTPGATPADCGEANAPRQRADDWHDNGAREARRAERQRERERLLALKPDARFEDPADQRRIQEAVATLGNQRLKTDETYAVESIFNERLYVLARLRGDVEARMRAWVSVIRAHLEELQAYETGNSAWEGEGQAPGEAIDGDAIDGDTIDGDTKANERKVDVELVFWIGEFVVATVEKLLAATAAGSQWFAASPSSSSSSSAPASWNVSDSIALVEAILPEGEKVDVDLQIPLRHLCSLERCVHVAEAGVQETADAEGDTSRARVPRASSEGLSDSREKSPPLFPVPGLAPQADAPPEFGKAKARTRQTSSSLLRAEELELRLLFFDVAGRTSRRKAREQTTRGNRGAFDRDEQPAGTPWAGNEDRVHPPRGDRLTQFTEARRQALIVQVLKLVESICTELVGFDESVCRLHAERGRLMELSKLAELQHLVLLDELTLLNLMEEEDNRLQQRLCEDRRDLESVRRRLARLEEELFEKKEAIAECTATEEVVKQLLADLLGAKNAFAPQLLQLFNRKVKKARRPANANEDEEDDDEDLRQLDDEDEEDDEDDLEEDAAPPGCDMQLYENVLELRDIKFETEMKAAALRKEEQAKQAGLEKQHGQRVKQTDEDIQKYQKEKQQRANQIRQIVPVTASQIECLYTDDSPEHGNSGPPRVRLPPDLKKEVVFTRSAFGRLYQRIKDLRVETEAARAEYRDLTRSFAVSQRGKKQTMKVIERLNQKFKDMQLLRFGEGVSIEQLEQAAAAVAVEKERKRNRDNQADRAAASLESQIIAERRRTVEELSTTRSALLQQNTQLLRTVASLKESDILLRQTLDNDGGTTATSLNKDGLADAQRTRTVEKLKEVLKLQEKEIETLKKEIELFKLKGAHIEPEVLYGHRQRYFSPVRSEGRMGEDETKVKQSLPLL</sequence>
<evidence type="ECO:0000256" key="5">
    <source>
        <dbReference type="ARBA" id="ARBA00023054"/>
    </source>
</evidence>
<feature type="region of interest" description="Disordered" evidence="9">
    <location>
        <begin position="228"/>
        <end position="329"/>
    </location>
</feature>
<feature type="region of interest" description="Disordered" evidence="9">
    <location>
        <begin position="1"/>
        <end position="31"/>
    </location>
</feature>
<feature type="compositionally biased region" description="Acidic residues" evidence="9">
    <location>
        <begin position="2778"/>
        <end position="2807"/>
    </location>
</feature>
<feature type="region of interest" description="Disordered" evidence="9">
    <location>
        <begin position="2503"/>
        <end position="2536"/>
    </location>
</feature>
<keyword evidence="4" id="KW-0677">Repeat</keyword>
<feature type="region of interest" description="Disordered" evidence="9">
    <location>
        <begin position="1379"/>
        <end position="1459"/>
    </location>
</feature>
<dbReference type="PANTHER" id="PTHR14885:SF3">
    <property type="entry name" value="CILIA- AND FLAGELLA-ASSOCIATED PROTEIN 44"/>
    <property type="match status" value="1"/>
</dbReference>
<feature type="compositionally biased region" description="Basic and acidic residues" evidence="9">
    <location>
        <begin position="470"/>
        <end position="479"/>
    </location>
</feature>
<dbReference type="InterPro" id="IPR036322">
    <property type="entry name" value="WD40_repeat_dom_sf"/>
</dbReference>
<feature type="compositionally biased region" description="Low complexity" evidence="9">
    <location>
        <begin position="481"/>
        <end position="512"/>
    </location>
</feature>
<feature type="region of interest" description="Disordered" evidence="9">
    <location>
        <begin position="1938"/>
        <end position="1961"/>
    </location>
</feature>
<evidence type="ECO:0000313" key="10">
    <source>
        <dbReference type="EMBL" id="CEL70617.1"/>
    </source>
</evidence>
<feature type="compositionally biased region" description="Basic and acidic residues" evidence="9">
    <location>
        <begin position="1116"/>
        <end position="1134"/>
    </location>
</feature>
<feature type="compositionally biased region" description="Basic and acidic residues" evidence="9">
    <location>
        <begin position="1792"/>
        <end position="1813"/>
    </location>
</feature>
<evidence type="ECO:0000256" key="8">
    <source>
        <dbReference type="SAM" id="Coils"/>
    </source>
</evidence>
<dbReference type="SMART" id="SM00320">
    <property type="entry name" value="WD40"/>
    <property type="match status" value="4"/>
</dbReference>
<dbReference type="SUPFAM" id="SSF50978">
    <property type="entry name" value="WD40 repeat-like"/>
    <property type="match status" value="1"/>
</dbReference>
<feature type="compositionally biased region" description="Basic and acidic residues" evidence="9">
    <location>
        <begin position="1052"/>
        <end position="1076"/>
    </location>
</feature>
<keyword evidence="2" id="KW-0963">Cytoplasm</keyword>
<evidence type="ECO:0000256" key="2">
    <source>
        <dbReference type="ARBA" id="ARBA00022490"/>
    </source>
</evidence>
<feature type="compositionally biased region" description="Basic and acidic residues" evidence="9">
    <location>
        <begin position="1938"/>
        <end position="1949"/>
    </location>
</feature>
<feature type="compositionally biased region" description="Basic and acidic residues" evidence="9">
    <location>
        <begin position="1196"/>
        <end position="1214"/>
    </location>
</feature>
<evidence type="ECO:0000256" key="4">
    <source>
        <dbReference type="ARBA" id="ARBA00022737"/>
    </source>
</evidence>
<feature type="compositionally biased region" description="Basic and acidic residues" evidence="9">
    <location>
        <begin position="2270"/>
        <end position="2294"/>
    </location>
</feature>
<feature type="region of interest" description="Disordered" evidence="9">
    <location>
        <begin position="2585"/>
        <end position="2623"/>
    </location>
</feature>
<feature type="region of interest" description="Disordered" evidence="9">
    <location>
        <begin position="2771"/>
        <end position="2814"/>
    </location>
</feature>
<feature type="region of interest" description="Disordered" evidence="9">
    <location>
        <begin position="1046"/>
        <end position="1076"/>
    </location>
</feature>
<proteinExistence type="predicted"/>
<feature type="region of interest" description="Disordered" evidence="9">
    <location>
        <begin position="467"/>
        <end position="591"/>
    </location>
</feature>
<feature type="compositionally biased region" description="Basic and acidic residues" evidence="9">
    <location>
        <begin position="1820"/>
        <end position="1829"/>
    </location>
</feature>
<feature type="compositionally biased region" description="Basic and acidic residues" evidence="9">
    <location>
        <begin position="3139"/>
        <end position="3150"/>
    </location>
</feature>
<feature type="compositionally biased region" description="Low complexity" evidence="9">
    <location>
        <begin position="1431"/>
        <end position="1443"/>
    </location>
</feature>
<feature type="compositionally biased region" description="Basic and acidic residues" evidence="9">
    <location>
        <begin position="939"/>
        <end position="966"/>
    </location>
</feature>
<feature type="compositionally biased region" description="Basic and acidic residues" evidence="9">
    <location>
        <begin position="1639"/>
        <end position="1653"/>
    </location>
</feature>
<feature type="compositionally biased region" description="Basic and acidic residues" evidence="9">
    <location>
        <begin position="1331"/>
        <end position="1342"/>
    </location>
</feature>
<name>A0A0F7UR97_NEOCL</name>
<evidence type="ECO:0000256" key="9">
    <source>
        <dbReference type="SAM" id="MobiDB-lite"/>
    </source>
</evidence>
<feature type="region of interest" description="Disordered" evidence="9">
    <location>
        <begin position="933"/>
        <end position="995"/>
    </location>
</feature>
<keyword evidence="5 8" id="KW-0175">Coiled coil</keyword>
<dbReference type="InterPro" id="IPR015943">
    <property type="entry name" value="WD40/YVTN_repeat-like_dom_sf"/>
</dbReference>
<feature type="compositionally biased region" description="Basic and acidic residues" evidence="9">
    <location>
        <begin position="2209"/>
        <end position="2229"/>
    </location>
</feature>
<feature type="compositionally biased region" description="Basic and acidic residues" evidence="9">
    <location>
        <begin position="1420"/>
        <end position="1430"/>
    </location>
</feature>
<keyword evidence="7" id="KW-0966">Cell projection</keyword>
<feature type="region of interest" description="Disordered" evidence="9">
    <location>
        <begin position="1786"/>
        <end position="1885"/>
    </location>
</feature>
<keyword evidence="6" id="KW-0206">Cytoskeleton</keyword>
<feature type="compositionally biased region" description="Basic and acidic residues" evidence="9">
    <location>
        <begin position="527"/>
        <end position="541"/>
    </location>
</feature>
<feature type="compositionally biased region" description="Gly residues" evidence="9">
    <location>
        <begin position="572"/>
        <end position="581"/>
    </location>
</feature>
<feature type="region of interest" description="Disordered" evidence="9">
    <location>
        <begin position="1288"/>
        <end position="1357"/>
    </location>
</feature>
<feature type="region of interest" description="Disordered" evidence="9">
    <location>
        <begin position="3138"/>
        <end position="3157"/>
    </location>
</feature>
<evidence type="ECO:0000256" key="7">
    <source>
        <dbReference type="ARBA" id="ARBA00023273"/>
    </source>
</evidence>
<dbReference type="InterPro" id="IPR001680">
    <property type="entry name" value="WD40_rpt"/>
</dbReference>
<dbReference type="GO" id="GO:0005930">
    <property type="term" value="C:axoneme"/>
    <property type="evidence" value="ECO:0007669"/>
    <property type="project" value="UniProtKB-SubCell"/>
</dbReference>
<feature type="compositionally biased region" description="Basic and acidic residues" evidence="9">
    <location>
        <begin position="155"/>
        <end position="169"/>
    </location>
</feature>
<feature type="coiled-coil region" evidence="8">
    <location>
        <begin position="3090"/>
        <end position="3117"/>
    </location>
</feature>
<feature type="compositionally biased region" description="Low complexity" evidence="9">
    <location>
        <begin position="304"/>
        <end position="325"/>
    </location>
</feature>
<dbReference type="EMBL" id="LN714487">
    <property type="protein sequence ID" value="CEL70617.1"/>
    <property type="molecule type" value="Genomic_DNA"/>
</dbReference>
<feature type="region of interest" description="Disordered" evidence="9">
    <location>
        <begin position="140"/>
        <end position="185"/>
    </location>
</feature>
<accession>A0A0F7UR97</accession>
<feature type="coiled-coil region" evidence="8">
    <location>
        <begin position="2711"/>
        <end position="2738"/>
    </location>
</feature>
<protein>
    <submittedName>
        <fullName evidence="10">Coiled-coil protein, related</fullName>
    </submittedName>
</protein>
<evidence type="ECO:0000256" key="1">
    <source>
        <dbReference type="ARBA" id="ARBA00004430"/>
    </source>
</evidence>
<feature type="compositionally biased region" description="Acidic residues" evidence="9">
    <location>
        <begin position="2390"/>
        <end position="2401"/>
    </location>
</feature>
<feature type="region of interest" description="Disordered" evidence="9">
    <location>
        <begin position="1188"/>
        <end position="1241"/>
    </location>
</feature>
<feature type="compositionally biased region" description="Basic and acidic residues" evidence="9">
    <location>
        <begin position="2236"/>
        <end position="2250"/>
    </location>
</feature>